<dbReference type="EMBL" id="JBEDUW010000005">
    <property type="protein sequence ID" value="KAK9926520.1"/>
    <property type="molecule type" value="Genomic_DNA"/>
</dbReference>
<dbReference type="AlphaFoldDB" id="A0AAW1WT88"/>
<dbReference type="PANTHER" id="PTHR34145">
    <property type="entry name" value="OS02G0105600 PROTEIN"/>
    <property type="match status" value="1"/>
</dbReference>
<dbReference type="SUPFAM" id="SSF52047">
    <property type="entry name" value="RNI-like"/>
    <property type="match status" value="1"/>
</dbReference>
<evidence type="ECO:0008006" key="7">
    <source>
        <dbReference type="Google" id="ProtNLM"/>
    </source>
</evidence>
<dbReference type="InterPro" id="IPR053772">
    <property type="entry name" value="At1g61320/At1g61330-like"/>
</dbReference>
<evidence type="ECO:0000313" key="5">
    <source>
        <dbReference type="EMBL" id="KAK9926520.1"/>
    </source>
</evidence>
<dbReference type="InterPro" id="IPR001810">
    <property type="entry name" value="F-box_dom"/>
</dbReference>
<gene>
    <name evidence="5" type="ORF">M0R45_023747</name>
</gene>
<dbReference type="InterPro" id="IPR055357">
    <property type="entry name" value="LRR_At1g61320_AtMIF1"/>
</dbReference>
<evidence type="ECO:0000256" key="1">
    <source>
        <dbReference type="SAM" id="MobiDB-lite"/>
    </source>
</evidence>
<name>A0AAW1WT88_RUBAR</name>
<dbReference type="Pfam" id="PF08387">
    <property type="entry name" value="FBD"/>
    <property type="match status" value="1"/>
</dbReference>
<dbReference type="Proteomes" id="UP001457282">
    <property type="component" value="Unassembled WGS sequence"/>
</dbReference>
<sequence length="551" mass="62748">MSMELDRISNLPGGVIQKILSYLPIREAVRTSVLSGNWRYKWAMLPRLVFDDHQNSTTSKARRRKTTFVSIVDRVLLLQIGPIDAFELAYRKFIAASDIDRWILHLSRKSIKEFTLTKFRGSRYNVSSCLFLCQDLIHLDLHNCSLKPPSTFKGFWRLNSLRFQNVTLAQDVFEKMIGCCPLLERLTLIDINGITHLKIDVPNLQFLEVQDTFEDVNVENTLNLVDVSINFGEASNYCSKLLKYFIQLPLIERLTIKGFFSECAIGASEEELPKPCRCLKFLSIDIRLNNSEETLAAICLLRSSPALQDLKISVHQEDEATAGEVTFWLNKNRNWPFIQLRRMKVTAFSGVKAEIDFIKFLLLSSPVLQELEIAAPFEDQTVSGEVNSWLDDNQNWAFPCLQLVKVTGFTGVKAEVDFIKFLLLSSPALQELQILARHLVVVGEVNSWLDDNQNFVFTHLRVVQLTGISGVNCEVDFIRFLLSSSPVLERMTIQPASPDCSLELLKKLVQFRRASVDAEISYLNPLCSESDEDSDFDSDDYTDLESDSDTD</sequence>
<dbReference type="InterPro" id="IPR032675">
    <property type="entry name" value="LRR_dom_sf"/>
</dbReference>
<evidence type="ECO:0000313" key="6">
    <source>
        <dbReference type="Proteomes" id="UP001457282"/>
    </source>
</evidence>
<dbReference type="PANTHER" id="PTHR34145:SF28">
    <property type="entry name" value="F-BOX DOMAIN-CONTAINING PROTEIN"/>
    <property type="match status" value="1"/>
</dbReference>
<feature type="region of interest" description="Disordered" evidence="1">
    <location>
        <begin position="528"/>
        <end position="551"/>
    </location>
</feature>
<evidence type="ECO:0000259" key="2">
    <source>
        <dbReference type="Pfam" id="PF00646"/>
    </source>
</evidence>
<dbReference type="InterPro" id="IPR036047">
    <property type="entry name" value="F-box-like_dom_sf"/>
</dbReference>
<feature type="compositionally biased region" description="Acidic residues" evidence="1">
    <location>
        <begin position="529"/>
        <end position="551"/>
    </location>
</feature>
<evidence type="ECO:0000259" key="4">
    <source>
        <dbReference type="Pfam" id="PF23622"/>
    </source>
</evidence>
<feature type="domain" description="F-box" evidence="2">
    <location>
        <begin position="8"/>
        <end position="47"/>
    </location>
</feature>
<dbReference type="InterPro" id="IPR006566">
    <property type="entry name" value="FBD"/>
</dbReference>
<dbReference type="InterPro" id="IPR053781">
    <property type="entry name" value="F-box_AtFBL13-like"/>
</dbReference>
<dbReference type="CDD" id="cd22160">
    <property type="entry name" value="F-box_AtFBL13-like"/>
    <property type="match status" value="1"/>
</dbReference>
<organism evidence="5 6">
    <name type="scientific">Rubus argutus</name>
    <name type="common">Southern blackberry</name>
    <dbReference type="NCBI Taxonomy" id="59490"/>
    <lineage>
        <taxon>Eukaryota</taxon>
        <taxon>Viridiplantae</taxon>
        <taxon>Streptophyta</taxon>
        <taxon>Embryophyta</taxon>
        <taxon>Tracheophyta</taxon>
        <taxon>Spermatophyta</taxon>
        <taxon>Magnoliopsida</taxon>
        <taxon>eudicotyledons</taxon>
        <taxon>Gunneridae</taxon>
        <taxon>Pentapetalae</taxon>
        <taxon>rosids</taxon>
        <taxon>fabids</taxon>
        <taxon>Rosales</taxon>
        <taxon>Rosaceae</taxon>
        <taxon>Rosoideae</taxon>
        <taxon>Rosoideae incertae sedis</taxon>
        <taxon>Rubus</taxon>
    </lineage>
</organism>
<protein>
    <recommendedName>
        <fullName evidence="7">F-box domain-containing protein</fullName>
    </recommendedName>
</protein>
<keyword evidence="6" id="KW-1185">Reference proteome</keyword>
<dbReference type="Pfam" id="PF00646">
    <property type="entry name" value="F-box"/>
    <property type="match status" value="1"/>
</dbReference>
<evidence type="ECO:0000259" key="3">
    <source>
        <dbReference type="Pfam" id="PF08387"/>
    </source>
</evidence>
<feature type="domain" description="FBD" evidence="3">
    <location>
        <begin position="458"/>
        <end position="493"/>
    </location>
</feature>
<accession>A0AAW1WT88</accession>
<reference evidence="5 6" key="1">
    <citation type="journal article" date="2023" name="G3 (Bethesda)">
        <title>A chromosome-length genome assembly and annotation of blackberry (Rubus argutus, cv. 'Hillquist').</title>
        <authorList>
            <person name="Bruna T."/>
            <person name="Aryal R."/>
            <person name="Dudchenko O."/>
            <person name="Sargent D.J."/>
            <person name="Mead D."/>
            <person name="Buti M."/>
            <person name="Cavallini A."/>
            <person name="Hytonen T."/>
            <person name="Andres J."/>
            <person name="Pham M."/>
            <person name="Weisz D."/>
            <person name="Mascagni F."/>
            <person name="Usai G."/>
            <person name="Natali L."/>
            <person name="Bassil N."/>
            <person name="Fernandez G.E."/>
            <person name="Lomsadze A."/>
            <person name="Armour M."/>
            <person name="Olukolu B."/>
            <person name="Poorten T."/>
            <person name="Britton C."/>
            <person name="Davik J."/>
            <person name="Ashrafi H."/>
            <person name="Aiden E.L."/>
            <person name="Borodovsky M."/>
            <person name="Worthington M."/>
        </authorList>
    </citation>
    <scope>NUCLEOTIDE SEQUENCE [LARGE SCALE GENOMIC DNA]</scope>
    <source>
        <strain evidence="5">PI 553951</strain>
    </source>
</reference>
<dbReference type="SUPFAM" id="SSF81383">
    <property type="entry name" value="F-box domain"/>
    <property type="match status" value="1"/>
</dbReference>
<comment type="caution">
    <text evidence="5">The sequence shown here is derived from an EMBL/GenBank/DDBJ whole genome shotgun (WGS) entry which is preliminary data.</text>
</comment>
<dbReference type="Pfam" id="PF23622">
    <property type="entry name" value="LRR_At1g61320_AtMIF1"/>
    <property type="match status" value="1"/>
</dbReference>
<proteinExistence type="predicted"/>
<feature type="domain" description="At1g61320/AtMIF1 LRR" evidence="4">
    <location>
        <begin position="91"/>
        <end position="375"/>
    </location>
</feature>
<dbReference type="Gene3D" id="3.80.10.10">
    <property type="entry name" value="Ribonuclease Inhibitor"/>
    <property type="match status" value="1"/>
</dbReference>